<keyword evidence="2" id="KW-0472">Membrane</keyword>
<dbReference type="EMBL" id="LFIV01000003">
    <property type="protein sequence ID" value="KZL78233.1"/>
    <property type="molecule type" value="Genomic_DNA"/>
</dbReference>
<evidence type="ECO:0000313" key="3">
    <source>
        <dbReference type="EMBL" id="KZL78233.1"/>
    </source>
</evidence>
<organism evidence="3 4">
    <name type="scientific">Colletotrichum tofieldiae</name>
    <dbReference type="NCBI Taxonomy" id="708197"/>
    <lineage>
        <taxon>Eukaryota</taxon>
        <taxon>Fungi</taxon>
        <taxon>Dikarya</taxon>
        <taxon>Ascomycota</taxon>
        <taxon>Pezizomycotina</taxon>
        <taxon>Sordariomycetes</taxon>
        <taxon>Hypocreomycetidae</taxon>
        <taxon>Glomerellales</taxon>
        <taxon>Glomerellaceae</taxon>
        <taxon>Colletotrichum</taxon>
        <taxon>Colletotrichum spaethianum species complex</taxon>
    </lineage>
</organism>
<keyword evidence="2" id="KW-0812">Transmembrane</keyword>
<comment type="caution">
    <text evidence="3">The sequence shown here is derived from an EMBL/GenBank/DDBJ whole genome shotgun (WGS) entry which is preliminary data.</text>
</comment>
<feature type="transmembrane region" description="Helical" evidence="2">
    <location>
        <begin position="311"/>
        <end position="328"/>
    </location>
</feature>
<evidence type="ECO:0000313" key="4">
    <source>
        <dbReference type="Proteomes" id="UP000076552"/>
    </source>
</evidence>
<dbReference type="Proteomes" id="UP000076552">
    <property type="component" value="Unassembled WGS sequence"/>
</dbReference>
<keyword evidence="2" id="KW-1133">Transmembrane helix</keyword>
<accession>A0A166YZ98</accession>
<protein>
    <submittedName>
        <fullName evidence="3">Uncharacterized protein</fullName>
    </submittedName>
</protein>
<feature type="transmembrane region" description="Helical" evidence="2">
    <location>
        <begin position="340"/>
        <end position="360"/>
    </location>
</feature>
<feature type="transmembrane region" description="Helical" evidence="2">
    <location>
        <begin position="278"/>
        <end position="299"/>
    </location>
</feature>
<dbReference type="AlphaFoldDB" id="A0A166YZ98"/>
<proteinExistence type="predicted"/>
<name>A0A166YZ98_9PEZI</name>
<evidence type="ECO:0000256" key="1">
    <source>
        <dbReference type="SAM" id="MobiDB-lite"/>
    </source>
</evidence>
<feature type="region of interest" description="Disordered" evidence="1">
    <location>
        <begin position="1"/>
        <end position="56"/>
    </location>
</feature>
<sequence>MADTAAPPRQKPAETSDGVPSTPISSPSAQGPPRPPSSARRVFPNHTRDPDPSSTNPFALIPAASYNSLAQLWPLTSRLLSDRWRLKWFLLPAQPGSPRHSDALHALLTEVGNGRSRFVRNFAIVVFAILVNHVRRMVFPALGVGGFGAPIATLKLAVGSPEIFLREEMDMGILGRNAGWEGVWKVVGDVVGGSAVKDVLVGASDQEIEKSMVVGAVVYCVWILGCAEYVHARAVHVVAVGIAYTKLICGGPAHQQALRNILLPSASSRTLKVLGSHLELACYVVYGLLPLLYLAARFALRLKPTRSRPELALLIAGWAWGTGYATRYSNKYYIGLEMSGLLLVLWWISAAAAVFAWTALRTRLKA</sequence>
<keyword evidence="4" id="KW-1185">Reference proteome</keyword>
<evidence type="ECO:0000256" key="2">
    <source>
        <dbReference type="SAM" id="Phobius"/>
    </source>
</evidence>
<gene>
    <name evidence="3" type="ORF">CT0861_07882</name>
</gene>
<reference evidence="3 4" key="1">
    <citation type="submission" date="2015-06" db="EMBL/GenBank/DDBJ databases">
        <title>Survival trade-offs in plant roots during colonization by closely related pathogenic and mutualistic fungi.</title>
        <authorList>
            <person name="Hacquard S."/>
            <person name="Kracher B."/>
            <person name="Hiruma K."/>
            <person name="Weinman A."/>
            <person name="Muench P."/>
            <person name="Garrido Oter R."/>
            <person name="Ver Loren van Themaat E."/>
            <person name="Dallerey J.-F."/>
            <person name="Damm U."/>
            <person name="Henrissat B."/>
            <person name="Lespinet O."/>
            <person name="Thon M."/>
            <person name="Kemen E."/>
            <person name="McHardy A.C."/>
            <person name="Schulze-Lefert P."/>
            <person name="O'Connell R.J."/>
        </authorList>
    </citation>
    <scope>NUCLEOTIDE SEQUENCE [LARGE SCALE GENOMIC DNA]</scope>
    <source>
        <strain evidence="3 4">0861</strain>
    </source>
</reference>
<feature type="compositionally biased region" description="Polar residues" evidence="1">
    <location>
        <begin position="18"/>
        <end position="29"/>
    </location>
</feature>